<sequence length="43" mass="4143">MTASASAESDIGEVAAAVAALSAAVDHLGAAIRDLTGMTEEAP</sequence>
<evidence type="ECO:0000313" key="1">
    <source>
        <dbReference type="EMBL" id="GIL29934.1"/>
    </source>
</evidence>
<dbReference type="Proteomes" id="UP000614996">
    <property type="component" value="Unassembled WGS sequence"/>
</dbReference>
<keyword evidence="2" id="KW-1185">Reference proteome</keyword>
<organism evidence="1 2">
    <name type="scientific">Actinocatenispora comari</name>
    <dbReference type="NCBI Taxonomy" id="2807577"/>
    <lineage>
        <taxon>Bacteria</taxon>
        <taxon>Bacillati</taxon>
        <taxon>Actinomycetota</taxon>
        <taxon>Actinomycetes</taxon>
        <taxon>Micromonosporales</taxon>
        <taxon>Micromonosporaceae</taxon>
        <taxon>Actinocatenispora</taxon>
    </lineage>
</organism>
<gene>
    <name evidence="1" type="ORF">NUM_51880</name>
</gene>
<dbReference type="RefSeq" id="WP_263975147.1">
    <property type="nucleotide sequence ID" value="NZ_BOPO01000110.1"/>
</dbReference>
<comment type="caution">
    <text evidence="1">The sequence shown here is derived from an EMBL/GenBank/DDBJ whole genome shotgun (WGS) entry which is preliminary data.</text>
</comment>
<name>A0A8J4EQK9_9ACTN</name>
<accession>A0A8J4EQK9</accession>
<evidence type="ECO:0000313" key="2">
    <source>
        <dbReference type="Proteomes" id="UP000614996"/>
    </source>
</evidence>
<dbReference type="AlphaFoldDB" id="A0A8J4EQK9"/>
<protein>
    <submittedName>
        <fullName evidence="1">Uncharacterized protein</fullName>
    </submittedName>
</protein>
<reference evidence="2" key="1">
    <citation type="journal article" date="2021" name="Int. J. Syst. Evol. Microbiol.">
        <title>Actinocatenispora comari sp. nov., an endophytic actinomycete isolated from aerial parts of Comarum salesowianum.</title>
        <authorList>
            <person name="Oyunbileg N."/>
            <person name="Iizaka Y."/>
            <person name="Hamada M."/>
            <person name="Davaapurev B.O."/>
            <person name="Fukumoto A."/>
            <person name="Tsetseg B."/>
            <person name="Kato F."/>
            <person name="Tamura T."/>
            <person name="Batkhuu J."/>
            <person name="Anzai Y."/>
        </authorList>
    </citation>
    <scope>NUCLEOTIDE SEQUENCE [LARGE SCALE GENOMIC DNA]</scope>
    <source>
        <strain evidence="2">NUM-2625</strain>
    </source>
</reference>
<dbReference type="EMBL" id="BOPO01000110">
    <property type="protein sequence ID" value="GIL29934.1"/>
    <property type="molecule type" value="Genomic_DNA"/>
</dbReference>
<proteinExistence type="predicted"/>